<dbReference type="EMBL" id="JYDL01000004">
    <property type="protein sequence ID" value="KRX27322.1"/>
    <property type="molecule type" value="Genomic_DNA"/>
</dbReference>
<dbReference type="AlphaFoldDB" id="A0A0V0SKU4"/>
<dbReference type="STRING" id="6336.A0A0V0SKU4"/>
<evidence type="ECO:0000256" key="1">
    <source>
        <dbReference type="SAM" id="MobiDB-lite"/>
    </source>
</evidence>
<dbReference type="Proteomes" id="UP000054630">
    <property type="component" value="Unassembled WGS sequence"/>
</dbReference>
<dbReference type="OrthoDB" id="5930151at2759"/>
<feature type="compositionally biased region" description="Basic and acidic residues" evidence="1">
    <location>
        <begin position="24"/>
        <end position="33"/>
    </location>
</feature>
<gene>
    <name evidence="2" type="ORF">T07_10712</name>
</gene>
<sequence>MQSGKRETERKGNPPVNTGPSPNSDEHANNKVEEVNELVRGSGSLQYEQITYFSDAIKYHHM</sequence>
<proteinExistence type="predicted"/>
<name>A0A0V0SKU4_9BILA</name>
<keyword evidence="3" id="KW-1185">Reference proteome</keyword>
<evidence type="ECO:0000313" key="2">
    <source>
        <dbReference type="EMBL" id="KRX27322.1"/>
    </source>
</evidence>
<reference evidence="2 3" key="1">
    <citation type="submission" date="2015-01" db="EMBL/GenBank/DDBJ databases">
        <title>Evolution of Trichinella species and genotypes.</title>
        <authorList>
            <person name="Korhonen P.K."/>
            <person name="Edoardo P."/>
            <person name="Giuseppe L.R."/>
            <person name="Gasser R.B."/>
        </authorList>
    </citation>
    <scope>NUCLEOTIDE SEQUENCE [LARGE SCALE GENOMIC DNA]</scope>
    <source>
        <strain evidence="2">ISS37</strain>
    </source>
</reference>
<feature type="compositionally biased region" description="Basic and acidic residues" evidence="1">
    <location>
        <begin position="1"/>
        <end position="12"/>
    </location>
</feature>
<organism evidence="2 3">
    <name type="scientific">Trichinella nelsoni</name>
    <dbReference type="NCBI Taxonomy" id="6336"/>
    <lineage>
        <taxon>Eukaryota</taxon>
        <taxon>Metazoa</taxon>
        <taxon>Ecdysozoa</taxon>
        <taxon>Nematoda</taxon>
        <taxon>Enoplea</taxon>
        <taxon>Dorylaimia</taxon>
        <taxon>Trichinellida</taxon>
        <taxon>Trichinellidae</taxon>
        <taxon>Trichinella</taxon>
    </lineage>
</organism>
<comment type="caution">
    <text evidence="2">The sequence shown here is derived from an EMBL/GenBank/DDBJ whole genome shotgun (WGS) entry which is preliminary data.</text>
</comment>
<evidence type="ECO:0000313" key="3">
    <source>
        <dbReference type="Proteomes" id="UP000054630"/>
    </source>
</evidence>
<protein>
    <submittedName>
        <fullName evidence="2">Uncharacterized protein</fullName>
    </submittedName>
</protein>
<accession>A0A0V0SKU4</accession>
<feature type="region of interest" description="Disordered" evidence="1">
    <location>
        <begin position="1"/>
        <end position="33"/>
    </location>
</feature>